<dbReference type="PROSITE" id="PS51163">
    <property type="entry name" value="YRDC"/>
    <property type="match status" value="1"/>
</dbReference>
<feature type="binding site" evidence="15">
    <location>
        <position position="157"/>
    </location>
    <ligand>
        <name>ATP</name>
        <dbReference type="ChEBI" id="CHEBI:30616"/>
    </ligand>
</feature>
<evidence type="ECO:0000256" key="3">
    <source>
        <dbReference type="ARBA" id="ARBA00012584"/>
    </source>
</evidence>
<keyword evidence="6 14" id="KW-0808">Transferase</keyword>
<keyword evidence="18" id="KW-1185">Reference proteome</keyword>
<dbReference type="FunFam" id="3.90.870.10:FF:000008">
    <property type="entry name" value="Threonylcarbamoyl-AMP synthase"/>
    <property type="match status" value="1"/>
</dbReference>
<evidence type="ECO:0000256" key="10">
    <source>
        <dbReference type="ARBA" id="ARBA00022840"/>
    </source>
</evidence>
<protein>
    <recommendedName>
        <fullName evidence="4 14">Threonylcarbamoyl-AMP synthase</fullName>
        <shortName evidence="14">TC-AMP synthase</shortName>
        <ecNumber evidence="3 14">2.7.7.87</ecNumber>
    </recommendedName>
    <alternativeName>
        <fullName evidence="11 14">L-threonylcarbamoyladenylate synthase</fullName>
    </alternativeName>
</protein>
<feature type="binding site" evidence="15">
    <location>
        <position position="181"/>
    </location>
    <ligand>
        <name>L-threonine</name>
        <dbReference type="ChEBI" id="CHEBI:57926"/>
    </ligand>
</feature>
<evidence type="ECO:0000256" key="4">
    <source>
        <dbReference type="ARBA" id="ARBA00015492"/>
    </source>
</evidence>
<evidence type="ECO:0000259" key="16">
    <source>
        <dbReference type="PROSITE" id="PS51163"/>
    </source>
</evidence>
<dbReference type="GO" id="GO:0000049">
    <property type="term" value="F:tRNA binding"/>
    <property type="evidence" value="ECO:0007669"/>
    <property type="project" value="TreeGrafter"/>
</dbReference>
<keyword evidence="7 14" id="KW-0819">tRNA processing</keyword>
<feature type="binding site" evidence="15">
    <location>
        <position position="104"/>
    </location>
    <ligand>
        <name>L-threonine</name>
        <dbReference type="ChEBI" id="CHEBI:57926"/>
    </ligand>
</feature>
<dbReference type="GO" id="GO:0061710">
    <property type="term" value="F:L-threonylcarbamoyladenylate synthase"/>
    <property type="evidence" value="ECO:0007669"/>
    <property type="project" value="UniProtKB-EC"/>
</dbReference>
<dbReference type="PIRSF" id="PIRSF004930">
    <property type="entry name" value="Tln_factor_SUA5"/>
    <property type="match status" value="1"/>
</dbReference>
<dbReference type="KEGG" id="pkz:C5L36_0A02920"/>
<dbReference type="GO" id="GO:0002949">
    <property type="term" value="P:tRNA threonylcarbamoyladenosine modification"/>
    <property type="evidence" value="ECO:0007669"/>
    <property type="project" value="UniProtKB-ARBA"/>
</dbReference>
<dbReference type="GO" id="GO:0006450">
    <property type="term" value="P:regulation of translational fidelity"/>
    <property type="evidence" value="ECO:0007669"/>
    <property type="project" value="TreeGrafter"/>
</dbReference>
<evidence type="ECO:0000256" key="13">
    <source>
        <dbReference type="ARBA" id="ARBA00056339"/>
    </source>
</evidence>
<evidence type="ECO:0000256" key="8">
    <source>
        <dbReference type="ARBA" id="ARBA00022695"/>
    </source>
</evidence>
<feature type="binding site" evidence="15">
    <location>
        <position position="183"/>
    </location>
    <ligand>
        <name>ATP</name>
        <dbReference type="ChEBI" id="CHEBI:30616"/>
    </ligand>
</feature>
<dbReference type="PANTHER" id="PTHR17490">
    <property type="entry name" value="SUA5"/>
    <property type="match status" value="1"/>
</dbReference>
<keyword evidence="8 14" id="KW-0548">Nucleotidyltransferase</keyword>
<evidence type="ECO:0000256" key="6">
    <source>
        <dbReference type="ARBA" id="ARBA00022679"/>
    </source>
</evidence>
<feature type="binding site" evidence="15">
    <location>
        <position position="235"/>
    </location>
    <ligand>
        <name>ATP</name>
        <dbReference type="ChEBI" id="CHEBI:30616"/>
    </ligand>
</feature>
<dbReference type="EC" id="2.7.7.87" evidence="3 14"/>
<reference evidence="17 18" key="1">
    <citation type="submission" date="2018-06" db="EMBL/GenBank/DDBJ databases">
        <title>Population genomics shows no distinction between pathogenic Candida krusei and environmental Pichia kudriavzevii: One species, four names.</title>
        <authorList>
            <person name="Douglass A.P."/>
            <person name="Offei B."/>
            <person name="Braun-Galleani S."/>
            <person name="Coughlan A.Y."/>
            <person name="Martos A."/>
            <person name="Ortiz-Merino R.A."/>
            <person name="Byrne K.P."/>
            <person name="Wolfe K.H."/>
        </authorList>
    </citation>
    <scope>NUCLEOTIDE SEQUENCE [LARGE SCALE GENOMIC DNA]</scope>
    <source>
        <strain evidence="17 18">CBS573</strain>
    </source>
</reference>
<evidence type="ECO:0000313" key="18">
    <source>
        <dbReference type="Proteomes" id="UP000249293"/>
    </source>
</evidence>
<sequence>MFIRRRFFSIIGRAMNGTQQYETEVLKVNPSTIIINDEKKSIEFTNSETKKAIETAASLLRSSQVVGFPTETVYGLGASSLSSDAVTKIYEAKNRPADNPLISHISSVDMIKNVFKTEVPEIYNPLISKFWPGPLSIILPVSDDCPVSPVVTAGQNTFAVRMPENKIARALIQVSNLPLAAPSANASTRPSPTKAEHVLHDLNGRIPLILDGGLCDVGLESTVVDGTVDPPMLLRPGGVSLEEIRKLGHGWENIVLGKKTAGQYEKVRTPGMKYKHYSPTARVILFENFDKLESAIDTYLKNSTITSNTKIAVLTTKHWDTSGGGNLVIPLGKEGEEIQRNLFAALRDADAQEVDLIFVEGVDEGEQGLAIMNRLSKAASDIISNK</sequence>
<dbReference type="GeneID" id="40381400"/>
<dbReference type="GO" id="GO:0005737">
    <property type="term" value="C:cytoplasm"/>
    <property type="evidence" value="ECO:0007669"/>
    <property type="project" value="UniProtKB-SubCell"/>
</dbReference>
<keyword evidence="10 14" id="KW-0067">ATP-binding</keyword>
<evidence type="ECO:0000256" key="1">
    <source>
        <dbReference type="ARBA" id="ARBA00004496"/>
    </source>
</evidence>
<dbReference type="OrthoDB" id="412787at2759"/>
<feature type="binding site" evidence="15">
    <location>
        <position position="191"/>
    </location>
    <ligand>
        <name>ATP</name>
        <dbReference type="ChEBI" id="CHEBI:30616"/>
    </ligand>
</feature>
<evidence type="ECO:0000256" key="2">
    <source>
        <dbReference type="ARBA" id="ARBA00007663"/>
    </source>
</evidence>
<feature type="binding site" evidence="15">
    <location>
        <position position="72"/>
    </location>
    <ligand>
        <name>L-threonine</name>
        <dbReference type="ChEBI" id="CHEBI:57926"/>
    </ligand>
</feature>
<dbReference type="EMBL" id="CP028773">
    <property type="protein sequence ID" value="AWU73690.1"/>
    <property type="molecule type" value="Genomic_DNA"/>
</dbReference>
<dbReference type="InterPro" id="IPR038385">
    <property type="entry name" value="Sua5/YwlC_C"/>
</dbReference>
<feature type="binding site" evidence="15">
    <location>
        <position position="221"/>
    </location>
    <ligand>
        <name>L-threonine</name>
        <dbReference type="ChEBI" id="CHEBI:57926"/>
    </ligand>
</feature>
<dbReference type="InterPro" id="IPR005145">
    <property type="entry name" value="Sua5_C"/>
</dbReference>
<evidence type="ECO:0000256" key="7">
    <source>
        <dbReference type="ARBA" id="ARBA00022694"/>
    </source>
</evidence>
<feature type="binding site" evidence="15">
    <location>
        <position position="161"/>
    </location>
    <ligand>
        <name>L-threonine</name>
        <dbReference type="ChEBI" id="CHEBI:57926"/>
    </ligand>
</feature>
<comment type="similarity">
    <text evidence="2 14">Belongs to the SUA5 family.</text>
</comment>
<dbReference type="STRING" id="4909.A0A2U9QXE3"/>
<comment type="catalytic activity">
    <reaction evidence="12 14">
        <text>L-threonine + hydrogencarbonate + ATP = L-threonylcarbamoyladenylate + diphosphate + H2O</text>
        <dbReference type="Rhea" id="RHEA:36407"/>
        <dbReference type="ChEBI" id="CHEBI:15377"/>
        <dbReference type="ChEBI" id="CHEBI:17544"/>
        <dbReference type="ChEBI" id="CHEBI:30616"/>
        <dbReference type="ChEBI" id="CHEBI:33019"/>
        <dbReference type="ChEBI" id="CHEBI:57926"/>
        <dbReference type="ChEBI" id="CHEBI:73682"/>
        <dbReference type="EC" id="2.7.7.87"/>
    </reaction>
</comment>
<evidence type="ECO:0000256" key="12">
    <source>
        <dbReference type="ARBA" id="ARBA00048366"/>
    </source>
</evidence>
<feature type="binding site" evidence="15">
    <location>
        <position position="277"/>
    </location>
    <ligand>
        <name>ATP</name>
        <dbReference type="ChEBI" id="CHEBI:30616"/>
    </ligand>
</feature>
<dbReference type="InterPro" id="IPR006070">
    <property type="entry name" value="Sua5-like_dom"/>
</dbReference>
<evidence type="ECO:0000256" key="14">
    <source>
        <dbReference type="PIRNR" id="PIRNR004930"/>
    </source>
</evidence>
<dbReference type="NCBIfam" id="TIGR00057">
    <property type="entry name" value="L-threonylcarbamoyladenylate synthase"/>
    <property type="match status" value="1"/>
</dbReference>
<proteinExistence type="inferred from homology"/>
<feature type="binding site" evidence="15">
    <location>
        <position position="95"/>
    </location>
    <ligand>
        <name>ATP</name>
        <dbReference type="ChEBI" id="CHEBI:30616"/>
    </ligand>
</feature>
<dbReference type="RefSeq" id="XP_029319167.1">
    <property type="nucleotide sequence ID" value="XM_029463307.1"/>
</dbReference>
<dbReference type="Gene3D" id="3.90.870.10">
    <property type="entry name" value="DHBP synthase"/>
    <property type="match status" value="1"/>
</dbReference>
<dbReference type="GO" id="GO:0005524">
    <property type="term" value="F:ATP binding"/>
    <property type="evidence" value="ECO:0007669"/>
    <property type="project" value="UniProtKB-UniRule"/>
</dbReference>
<dbReference type="AlphaFoldDB" id="A0A2U9QXE3"/>
<evidence type="ECO:0000256" key="9">
    <source>
        <dbReference type="ARBA" id="ARBA00022741"/>
    </source>
</evidence>
<name>A0A2U9QXE3_PICKU</name>
<evidence type="ECO:0000256" key="15">
    <source>
        <dbReference type="PIRSR" id="PIRSR004930-1"/>
    </source>
</evidence>
<evidence type="ECO:0000313" key="17">
    <source>
        <dbReference type="EMBL" id="AWU73690.1"/>
    </source>
</evidence>
<dbReference type="Proteomes" id="UP000249293">
    <property type="component" value="Chromosome 1"/>
</dbReference>
<dbReference type="VEuPathDB" id="FungiDB:C5L36_0A02920"/>
<dbReference type="Pfam" id="PF03481">
    <property type="entry name" value="Sua5_C"/>
    <property type="match status" value="1"/>
</dbReference>
<dbReference type="InterPro" id="IPR010923">
    <property type="entry name" value="T(6)A37_SUA5"/>
</dbReference>
<dbReference type="Pfam" id="PF01300">
    <property type="entry name" value="Sua5_yciO_yrdC"/>
    <property type="match status" value="1"/>
</dbReference>
<evidence type="ECO:0000256" key="11">
    <source>
        <dbReference type="ARBA" id="ARBA00029774"/>
    </source>
</evidence>
<dbReference type="SUPFAM" id="SSF55821">
    <property type="entry name" value="YrdC/RibB"/>
    <property type="match status" value="1"/>
</dbReference>
<comment type="subcellular location">
    <subcellularLocation>
        <location evidence="1 14">Cytoplasm</location>
    </subcellularLocation>
</comment>
<feature type="domain" description="YrdC-like" evidence="16">
    <location>
        <begin position="50"/>
        <end position="239"/>
    </location>
</feature>
<accession>A0A2U9QXE3</accession>
<keyword evidence="9 14" id="KW-0547">Nucleotide-binding</keyword>
<dbReference type="PANTHER" id="PTHR17490:SF16">
    <property type="entry name" value="THREONYLCARBAMOYL-AMP SYNTHASE"/>
    <property type="match status" value="1"/>
</dbReference>
<keyword evidence="5 14" id="KW-0963">Cytoplasm</keyword>
<gene>
    <name evidence="17" type="ORF">C5L36_0A02920</name>
</gene>
<dbReference type="InterPro" id="IPR050156">
    <property type="entry name" value="TC-AMP_synthase_SUA5"/>
</dbReference>
<dbReference type="InterPro" id="IPR017945">
    <property type="entry name" value="DHBP_synth_RibB-like_a/b_dom"/>
</dbReference>
<dbReference type="GO" id="GO:0003725">
    <property type="term" value="F:double-stranded RNA binding"/>
    <property type="evidence" value="ECO:0007669"/>
    <property type="project" value="UniProtKB-UniRule"/>
</dbReference>
<evidence type="ECO:0000256" key="5">
    <source>
        <dbReference type="ARBA" id="ARBA00022490"/>
    </source>
</evidence>
<dbReference type="Gene3D" id="3.40.50.11030">
    <property type="entry name" value="Threonylcarbamoyl-AMP synthase, C-terminal domain"/>
    <property type="match status" value="1"/>
</dbReference>
<feature type="binding site" evidence="15">
    <location>
        <position position="99"/>
    </location>
    <ligand>
        <name>ATP</name>
        <dbReference type="ChEBI" id="CHEBI:30616"/>
    </ligand>
</feature>
<organism evidence="17 18">
    <name type="scientific">Pichia kudriavzevii</name>
    <name type="common">Yeast</name>
    <name type="synonym">Issatchenkia orientalis</name>
    <dbReference type="NCBI Taxonomy" id="4909"/>
    <lineage>
        <taxon>Eukaryota</taxon>
        <taxon>Fungi</taxon>
        <taxon>Dikarya</taxon>
        <taxon>Ascomycota</taxon>
        <taxon>Saccharomycotina</taxon>
        <taxon>Pichiomycetes</taxon>
        <taxon>Pichiales</taxon>
        <taxon>Pichiaceae</taxon>
        <taxon>Pichia</taxon>
    </lineage>
</organism>
<comment type="function">
    <text evidence="13">Required for the formation of a threonylcarbamoyl group on adenosine at position 37 (t(6)A37) in tRNAs that read codons beginning with adenine. Likely catalyzes the conversion of L-threonine, HCO(3)(-)/CO(2) and ATP to give threonylcarbamoyl-AMP (TC-AMP) as the acyladenylate intermediate, with the release of diphosphate. Required for normal translation, by ensuring translation fidelity at the level of codon recognition, appropriate translation initiation selection and maintenance of reading frame. Also involved in telomere replication. Binds to single-stranded telomeric (ssTG) DNA and positively regulates telomere length.</text>
</comment>